<gene>
    <name evidence="1" type="ORF">SAMN02927900_04740</name>
</gene>
<sequence length="56" mass="6068">MAATYHVRKVAKGRWAVTSVIPGWITPIGTYTKRSAAITTARLLAGWRSSVVVHSS</sequence>
<accession>A0A1G4T668</accession>
<reference evidence="1 2" key="1">
    <citation type="submission" date="2016-10" db="EMBL/GenBank/DDBJ databases">
        <authorList>
            <person name="de Groot N.N."/>
        </authorList>
    </citation>
    <scope>NUCLEOTIDE SEQUENCE [LARGE SCALE GENOMIC DNA]</scope>
    <source>
        <strain evidence="1 2">CGMCC 1.3401</strain>
    </source>
</reference>
<evidence type="ECO:0008006" key="3">
    <source>
        <dbReference type="Google" id="ProtNLM"/>
    </source>
</evidence>
<name>A0A1G4T668_9HYPH</name>
<proteinExistence type="predicted"/>
<protein>
    <recommendedName>
        <fullName evidence="3">DUF2188 domain-containing protein</fullName>
    </recommendedName>
</protein>
<dbReference type="RefSeq" id="WP_167363958.1">
    <property type="nucleotide sequence ID" value="NZ_FMTM01000008.1"/>
</dbReference>
<dbReference type="AlphaFoldDB" id="A0A1G4T668"/>
<evidence type="ECO:0000313" key="2">
    <source>
        <dbReference type="Proteomes" id="UP000199542"/>
    </source>
</evidence>
<evidence type="ECO:0000313" key="1">
    <source>
        <dbReference type="EMBL" id="SCW76950.1"/>
    </source>
</evidence>
<dbReference type="Proteomes" id="UP000199542">
    <property type="component" value="Unassembled WGS sequence"/>
</dbReference>
<dbReference type="EMBL" id="FMTM01000008">
    <property type="protein sequence ID" value="SCW76950.1"/>
    <property type="molecule type" value="Genomic_DNA"/>
</dbReference>
<organism evidence="1 2">
    <name type="scientific">Rhizobium mongolense subsp. loessense</name>
    <dbReference type="NCBI Taxonomy" id="158890"/>
    <lineage>
        <taxon>Bacteria</taxon>
        <taxon>Pseudomonadati</taxon>
        <taxon>Pseudomonadota</taxon>
        <taxon>Alphaproteobacteria</taxon>
        <taxon>Hyphomicrobiales</taxon>
        <taxon>Rhizobiaceae</taxon>
        <taxon>Rhizobium/Agrobacterium group</taxon>
        <taxon>Rhizobium</taxon>
    </lineage>
</organism>